<reference evidence="1 2" key="1">
    <citation type="submission" date="2024-01" db="EMBL/GenBank/DDBJ databases">
        <title>Genome assemblies of Stephania.</title>
        <authorList>
            <person name="Yang L."/>
        </authorList>
    </citation>
    <scope>NUCLEOTIDE SEQUENCE [LARGE SCALE GENOMIC DNA]</scope>
    <source>
        <strain evidence="1">YNDBR</strain>
        <tissue evidence="1">Leaf</tissue>
    </source>
</reference>
<evidence type="ECO:0008006" key="3">
    <source>
        <dbReference type="Google" id="ProtNLM"/>
    </source>
</evidence>
<evidence type="ECO:0000313" key="1">
    <source>
        <dbReference type="EMBL" id="KAK9122049.1"/>
    </source>
</evidence>
<protein>
    <recommendedName>
        <fullName evidence="3">Protein DEFECTIVE IN MERISTEM SILENCING 3-like</fullName>
    </recommendedName>
</protein>
<accession>A0AAP0NXM5</accession>
<name>A0AAP0NXM5_9MAGN</name>
<gene>
    <name evidence="1" type="ORF">Syun_019666</name>
</gene>
<organism evidence="1 2">
    <name type="scientific">Stephania yunnanensis</name>
    <dbReference type="NCBI Taxonomy" id="152371"/>
    <lineage>
        <taxon>Eukaryota</taxon>
        <taxon>Viridiplantae</taxon>
        <taxon>Streptophyta</taxon>
        <taxon>Embryophyta</taxon>
        <taxon>Tracheophyta</taxon>
        <taxon>Spermatophyta</taxon>
        <taxon>Magnoliopsida</taxon>
        <taxon>Ranunculales</taxon>
        <taxon>Menispermaceae</taxon>
        <taxon>Menispermoideae</taxon>
        <taxon>Cissampelideae</taxon>
        <taxon>Stephania</taxon>
    </lineage>
</organism>
<dbReference type="EMBL" id="JBBNAF010000008">
    <property type="protein sequence ID" value="KAK9122049.1"/>
    <property type="molecule type" value="Genomic_DNA"/>
</dbReference>
<keyword evidence="2" id="KW-1185">Reference proteome</keyword>
<evidence type="ECO:0000313" key="2">
    <source>
        <dbReference type="Proteomes" id="UP001420932"/>
    </source>
</evidence>
<dbReference type="Proteomes" id="UP001420932">
    <property type="component" value="Unassembled WGS sequence"/>
</dbReference>
<dbReference type="PANTHER" id="PTHR33566:SF6">
    <property type="entry name" value="PROTEIN DEFECTIVE IN MERISTEM SILENCING 3"/>
    <property type="match status" value="1"/>
</dbReference>
<sequence>MFHQSNDNDKLPLHVNMTSTQESLALMAVDNGVPSLGGNAHNDNLYKAECFARQSQKLQDDLESLGLKIKHHEGNLRFLKSQENMLDEYILDVQVSLGKYHSSSIGAQVENGNLDGSQSEEKTIAQISQIENSAAHVVCELKNGHTDQASNPSLINNVLGVVATLGKVEDDNLSRIFSEYLGLDHMLAIVCKSNEGIKHLEPYDQNGKIKKSSGLHGLGSSFSKPLDGRFLVICLEDLRPYVGELAAGDPQKKLALPKPRLPNGTCPSGFIDFAVNMINVEIANSSCLTASGLGLRETLFYSLFSRLQVYKTRTEMMSALPCISEGALSLDGGMIKRTGFFSLGSRQEVEVRFPITSETSKLPVDYIKAEEKIKISKWQKERICDDMKREQLVLNLVKQDFDSKKKLLVSFLSKSSSYA</sequence>
<dbReference type="PANTHER" id="PTHR33566">
    <property type="entry name" value="EN/SPM-LIKE TRANSPOSON-RELATED"/>
    <property type="match status" value="1"/>
</dbReference>
<comment type="caution">
    <text evidence="1">The sequence shown here is derived from an EMBL/GenBank/DDBJ whole genome shotgun (WGS) entry which is preliminary data.</text>
</comment>
<proteinExistence type="predicted"/>
<dbReference type="AlphaFoldDB" id="A0AAP0NXM5"/>